<dbReference type="PANTHER" id="PTHR23232">
    <property type="entry name" value="KRAB DOMAIN C2H2 ZINC FINGER"/>
    <property type="match status" value="1"/>
</dbReference>
<evidence type="ECO:0000313" key="3">
    <source>
        <dbReference type="RefSeq" id="XP_040595259.1"/>
    </source>
</evidence>
<dbReference type="Pfam" id="PF01352">
    <property type="entry name" value="KRAB"/>
    <property type="match status" value="2"/>
</dbReference>
<evidence type="ECO:0000259" key="1">
    <source>
        <dbReference type="PROSITE" id="PS50805"/>
    </source>
</evidence>
<proteinExistence type="predicted"/>
<dbReference type="InterPro" id="IPR001909">
    <property type="entry name" value="KRAB"/>
</dbReference>
<dbReference type="GeneID" id="101827620"/>
<reference evidence="3" key="1">
    <citation type="submission" date="2025-08" db="UniProtKB">
        <authorList>
            <consortium name="RefSeq"/>
        </authorList>
    </citation>
    <scope>IDENTIFICATION</scope>
    <source>
        <tissue evidence="3">Liver</tissue>
    </source>
</reference>
<accession>A0ABM2WX50</accession>
<dbReference type="CDD" id="cd07765">
    <property type="entry name" value="KRAB_A-box"/>
    <property type="match status" value="2"/>
</dbReference>
<organism evidence="2 3">
    <name type="scientific">Mesocricetus auratus</name>
    <name type="common">Golden hamster</name>
    <dbReference type="NCBI Taxonomy" id="10036"/>
    <lineage>
        <taxon>Eukaryota</taxon>
        <taxon>Metazoa</taxon>
        <taxon>Chordata</taxon>
        <taxon>Craniata</taxon>
        <taxon>Vertebrata</taxon>
        <taxon>Euteleostomi</taxon>
        <taxon>Mammalia</taxon>
        <taxon>Eutheria</taxon>
        <taxon>Euarchontoglires</taxon>
        <taxon>Glires</taxon>
        <taxon>Rodentia</taxon>
        <taxon>Myomorpha</taxon>
        <taxon>Muroidea</taxon>
        <taxon>Cricetidae</taxon>
        <taxon>Cricetinae</taxon>
        <taxon>Mesocricetus</taxon>
    </lineage>
</organism>
<dbReference type="InterPro" id="IPR050169">
    <property type="entry name" value="Krueppel_C2H2_ZnF"/>
</dbReference>
<keyword evidence="2" id="KW-1185">Reference proteome</keyword>
<sequence>MEKVAFEDVAVNFTSGEWALLDSSQKKLFRDVMKETYLNLISIEKSVEENIGEDCKDLSRNMGTQVIDKDCGYTCDRECDKNQEPITENIINKDLHSGERVCENLFRVENVIGHSSSHGYHRDQTTGTPYVWKKAMAKAFTHQAHWKDVHHSESLQEKVAFEDVTVSVTSEEWALLHSREKKLYRDVMKGIFLNLISIEKAVEENIGEDCKDLSRDIGTQAIDKDCGYACDHECDKNQEPITKNIINKDLHPGERVCESPLHVRNIIGHSSSHG</sequence>
<dbReference type="Proteomes" id="UP000886700">
    <property type="component" value="Unplaced"/>
</dbReference>
<dbReference type="PROSITE" id="PS50805">
    <property type="entry name" value="KRAB"/>
    <property type="match status" value="2"/>
</dbReference>
<dbReference type="InterPro" id="IPR036051">
    <property type="entry name" value="KRAB_dom_sf"/>
</dbReference>
<dbReference type="PANTHER" id="PTHR23232:SF158">
    <property type="entry name" value="KRAB DOMAIN-CONTAINING PROTEIN 5"/>
    <property type="match status" value="1"/>
</dbReference>
<dbReference type="SUPFAM" id="SSF109640">
    <property type="entry name" value="KRAB domain (Kruppel-associated box)"/>
    <property type="match status" value="2"/>
</dbReference>
<dbReference type="RefSeq" id="XP_040595259.1">
    <property type="nucleotide sequence ID" value="XM_040739325.1"/>
</dbReference>
<evidence type="ECO:0000313" key="2">
    <source>
        <dbReference type="Proteomes" id="UP000886700"/>
    </source>
</evidence>
<name>A0ABM2WX50_MESAU</name>
<protein>
    <submittedName>
        <fullName evidence="3">Zinc finger protein 823 isoform X4</fullName>
    </submittedName>
</protein>
<dbReference type="Gene3D" id="6.10.140.140">
    <property type="match status" value="2"/>
</dbReference>
<dbReference type="SMART" id="SM00349">
    <property type="entry name" value="KRAB"/>
    <property type="match status" value="2"/>
</dbReference>
<feature type="domain" description="KRAB" evidence="1">
    <location>
        <begin position="4"/>
        <end position="85"/>
    </location>
</feature>
<feature type="domain" description="KRAB" evidence="1">
    <location>
        <begin position="159"/>
        <end position="240"/>
    </location>
</feature>
<gene>
    <name evidence="3" type="primary">LOC101827620</name>
</gene>